<dbReference type="PANTHER" id="PTHR11808">
    <property type="entry name" value="TRANS-SULFURATION ENZYME FAMILY MEMBER"/>
    <property type="match status" value="1"/>
</dbReference>
<comment type="similarity">
    <text evidence="3 8">Belongs to the trans-sulfuration enzymes family.</text>
</comment>
<evidence type="ECO:0000256" key="6">
    <source>
        <dbReference type="ARBA" id="ARBA00023192"/>
    </source>
</evidence>
<evidence type="ECO:0000256" key="7">
    <source>
        <dbReference type="ARBA" id="ARBA00029853"/>
    </source>
</evidence>
<dbReference type="Proteomes" id="UP000677054">
    <property type="component" value="Unassembled WGS sequence"/>
</dbReference>
<dbReference type="GO" id="GO:0019346">
    <property type="term" value="P:transsulfuration"/>
    <property type="evidence" value="ECO:0007669"/>
    <property type="project" value="InterPro"/>
</dbReference>
<dbReference type="GO" id="GO:0004123">
    <property type="term" value="F:cystathionine gamma-lyase activity"/>
    <property type="evidence" value="ECO:0007669"/>
    <property type="project" value="TreeGrafter"/>
</dbReference>
<dbReference type="Pfam" id="PF01053">
    <property type="entry name" value="Cys_Met_Meta_PP"/>
    <property type="match status" value="1"/>
</dbReference>
<dbReference type="UniPathway" id="UPA00136">
    <property type="reaction ID" value="UER00202"/>
</dbReference>
<evidence type="ECO:0000256" key="8">
    <source>
        <dbReference type="RuleBase" id="RU362118"/>
    </source>
</evidence>
<comment type="cofactor">
    <cofactor evidence="1 8">
        <name>pyridoxal 5'-phosphate</name>
        <dbReference type="ChEBI" id="CHEBI:597326"/>
    </cofactor>
</comment>
<dbReference type="InterPro" id="IPR015424">
    <property type="entry name" value="PyrdxlP-dep_Trfase"/>
</dbReference>
<gene>
    <name evidence="9" type="ORF">DSTB1V02_LOCUS3945</name>
</gene>
<keyword evidence="6" id="KW-0028">Amino-acid biosynthesis</keyword>
<keyword evidence="5 8" id="KW-0663">Pyridoxal phosphate</keyword>
<dbReference type="GO" id="GO:0005737">
    <property type="term" value="C:cytoplasm"/>
    <property type="evidence" value="ECO:0007669"/>
    <property type="project" value="TreeGrafter"/>
</dbReference>
<keyword evidence="10" id="KW-1185">Reference proteome</keyword>
<evidence type="ECO:0000256" key="5">
    <source>
        <dbReference type="ARBA" id="ARBA00022898"/>
    </source>
</evidence>
<evidence type="ECO:0000313" key="9">
    <source>
        <dbReference type="EMBL" id="CAD7244041.1"/>
    </source>
</evidence>
<proteinExistence type="inferred from homology"/>
<evidence type="ECO:0000313" key="10">
    <source>
        <dbReference type="Proteomes" id="UP000677054"/>
    </source>
</evidence>
<comment type="pathway">
    <text evidence="2">Amino-acid biosynthesis; L-cysteine biosynthesis; L-cysteine from L-homocysteine and L-serine: step 2/2.</text>
</comment>
<keyword evidence="6" id="KW-0198">Cysteine biosynthesis</keyword>
<organism evidence="9">
    <name type="scientific">Darwinula stevensoni</name>
    <dbReference type="NCBI Taxonomy" id="69355"/>
    <lineage>
        <taxon>Eukaryota</taxon>
        <taxon>Metazoa</taxon>
        <taxon>Ecdysozoa</taxon>
        <taxon>Arthropoda</taxon>
        <taxon>Crustacea</taxon>
        <taxon>Oligostraca</taxon>
        <taxon>Ostracoda</taxon>
        <taxon>Podocopa</taxon>
        <taxon>Podocopida</taxon>
        <taxon>Darwinulocopina</taxon>
        <taxon>Darwinuloidea</taxon>
        <taxon>Darwinulidae</taxon>
        <taxon>Darwinula</taxon>
    </lineage>
</organism>
<dbReference type="GO" id="GO:0030170">
    <property type="term" value="F:pyridoxal phosphate binding"/>
    <property type="evidence" value="ECO:0007669"/>
    <property type="project" value="InterPro"/>
</dbReference>
<dbReference type="OrthoDB" id="3512640at2759"/>
<evidence type="ECO:0000256" key="4">
    <source>
        <dbReference type="ARBA" id="ARBA00012085"/>
    </source>
</evidence>
<dbReference type="AlphaFoldDB" id="A0A7R8X6X2"/>
<accession>A0A7R8X6X2</accession>
<evidence type="ECO:0000256" key="3">
    <source>
        <dbReference type="ARBA" id="ARBA00009077"/>
    </source>
</evidence>
<dbReference type="PANTHER" id="PTHR11808:SF15">
    <property type="entry name" value="CYSTATHIONINE GAMMA-LYASE"/>
    <property type="match status" value="1"/>
</dbReference>
<reference evidence="9" key="1">
    <citation type="submission" date="2020-11" db="EMBL/GenBank/DDBJ databases">
        <authorList>
            <person name="Tran Van P."/>
        </authorList>
    </citation>
    <scope>NUCLEOTIDE SEQUENCE</scope>
</reference>
<dbReference type="GO" id="GO:0019343">
    <property type="term" value="P:cysteine biosynthetic process via cystathionine"/>
    <property type="evidence" value="ECO:0007669"/>
    <property type="project" value="TreeGrafter"/>
</dbReference>
<dbReference type="Gene3D" id="3.40.640.10">
    <property type="entry name" value="Type I PLP-dependent aspartate aminotransferase-like (Major domain)"/>
    <property type="match status" value="1"/>
</dbReference>
<evidence type="ECO:0000256" key="2">
    <source>
        <dbReference type="ARBA" id="ARBA00005038"/>
    </source>
</evidence>
<dbReference type="InterPro" id="IPR000277">
    <property type="entry name" value="Cys/Met-Metab_PyrdxlP-dep_enz"/>
</dbReference>
<dbReference type="EMBL" id="CAJPEV010000548">
    <property type="protein sequence ID" value="CAG0886373.1"/>
    <property type="molecule type" value="Genomic_DNA"/>
</dbReference>
<evidence type="ECO:0000256" key="1">
    <source>
        <dbReference type="ARBA" id="ARBA00001933"/>
    </source>
</evidence>
<sequence>MAELQGFQEPDPHYATKSIHAGCDPAVWTFRDVATPISLSTIFKQRACPASSAKQDVGDLHQSSLAVPMEVLCFASGVGAVGAVIHLLCAGDHWICHDDLYPGVVVELQEMALRMGIQSTFLDARDPNKVKHALKDNTKMIWVEPITNPMLRLVDIQALAEVARSKQGCMLAVDNTFFTSYFMPPLELGAHLAVYSATKYVNGHNDVTMGYVALNDPIIYEQLYNIQQGSKSQFLPHFILYKANELHYDL</sequence>
<dbReference type="SUPFAM" id="SSF53383">
    <property type="entry name" value="PLP-dependent transferases"/>
    <property type="match status" value="1"/>
</dbReference>
<protein>
    <recommendedName>
        <fullName evidence="4">cystathionine gamma-lyase</fullName>
        <ecNumber evidence="4">4.4.1.1</ecNumber>
    </recommendedName>
    <alternativeName>
        <fullName evidence="7">Gamma-cystathionase</fullName>
    </alternativeName>
</protein>
<name>A0A7R8X6X2_9CRUS</name>
<dbReference type="EC" id="4.4.1.1" evidence="4"/>
<dbReference type="EMBL" id="LR900065">
    <property type="protein sequence ID" value="CAD7244041.1"/>
    <property type="molecule type" value="Genomic_DNA"/>
</dbReference>
<dbReference type="InterPro" id="IPR015421">
    <property type="entry name" value="PyrdxlP-dep_Trfase_major"/>
</dbReference>